<dbReference type="EMBL" id="CP011390">
    <property type="protein sequence ID" value="ANE51268.1"/>
    <property type="molecule type" value="Genomic_DNA"/>
</dbReference>
<dbReference type="RefSeq" id="WP_066405115.1">
    <property type="nucleotide sequence ID" value="NZ_CP011390.1"/>
</dbReference>
<reference evidence="2" key="1">
    <citation type="submission" date="2015-01" db="EMBL/GenBank/DDBJ databases">
        <title>Flavisolibacter sp./LCS9/ whole genome sequencing.</title>
        <authorList>
            <person name="Kim M.K."/>
            <person name="Srinivasan S."/>
            <person name="Lee J.-J."/>
        </authorList>
    </citation>
    <scope>NUCLEOTIDE SEQUENCE [LARGE SCALE GENOMIC DNA]</scope>
    <source>
        <strain evidence="2">LCS9</strain>
    </source>
</reference>
<name>A0A172TWD0_9BACT</name>
<dbReference type="AlphaFoldDB" id="A0A172TWD0"/>
<evidence type="ECO:0000313" key="2">
    <source>
        <dbReference type="Proteomes" id="UP000077177"/>
    </source>
</evidence>
<proteinExistence type="predicted"/>
<evidence type="ECO:0000313" key="1">
    <source>
        <dbReference type="EMBL" id="ANE51268.1"/>
    </source>
</evidence>
<dbReference type="Proteomes" id="UP000077177">
    <property type="component" value="Chromosome"/>
</dbReference>
<reference evidence="1 2" key="2">
    <citation type="journal article" date="2016" name="Int. J. Syst. Evol. Microbiol.">
        <title>Flavisolibacter tropicus sp. nov., isolated from tropical soil.</title>
        <authorList>
            <person name="Lee J.J."/>
            <person name="Kang M.S."/>
            <person name="Kim G.S."/>
            <person name="Lee C.S."/>
            <person name="Lim S."/>
            <person name="Lee J."/>
            <person name="Roh S.H."/>
            <person name="Kang H."/>
            <person name="Ha J.M."/>
            <person name="Bae S."/>
            <person name="Jung H.Y."/>
            <person name="Kim M.K."/>
        </authorList>
    </citation>
    <scope>NUCLEOTIDE SEQUENCE [LARGE SCALE GENOMIC DNA]</scope>
    <source>
        <strain evidence="1 2">LCS9</strain>
    </source>
</reference>
<organism evidence="1 2">
    <name type="scientific">Flavisolibacter tropicus</name>
    <dbReference type="NCBI Taxonomy" id="1492898"/>
    <lineage>
        <taxon>Bacteria</taxon>
        <taxon>Pseudomonadati</taxon>
        <taxon>Bacteroidota</taxon>
        <taxon>Chitinophagia</taxon>
        <taxon>Chitinophagales</taxon>
        <taxon>Chitinophagaceae</taxon>
        <taxon>Flavisolibacter</taxon>
    </lineage>
</organism>
<dbReference type="KEGG" id="fla:SY85_12870"/>
<protein>
    <submittedName>
        <fullName evidence="1">Uncharacterized protein</fullName>
    </submittedName>
</protein>
<gene>
    <name evidence="1" type="ORF">SY85_12870</name>
</gene>
<accession>A0A172TWD0</accession>
<sequence length="284" mass="31920">MSAIFLQHNSTYQTYEKTGEAGLRKNTAQQADQNDILAMMGGVEKVSKMSEAEAQTAAMAAYQKKMASTTAGPAANANMNELTQSMKDPKSRAKLQADWNNMSEEERKAFVRSNTAETIPTNNAQYAKVGAQKNKANQIMNITQALAAIQQEVININTYYSQQEEAFHQKLQPKRDSLNKWYYEKYVPALGKGSTNDPVQYEKYKQELEQLAKKETNFKVTSWQEQYAKIKPIVASFENKYIAGRTLGMQPDEDQYIANVTNNLIGVMDVLASQASQITPRVQE</sequence>
<keyword evidence="2" id="KW-1185">Reference proteome</keyword>